<comment type="caution">
    <text evidence="7">The sequence shown here is derived from an EMBL/GenBank/DDBJ whole genome shotgun (WGS) entry which is preliminary data.</text>
</comment>
<dbReference type="Gene3D" id="3.40.50.300">
    <property type="entry name" value="P-loop containing nucleotide triphosphate hydrolases"/>
    <property type="match status" value="1"/>
</dbReference>
<dbReference type="Pfam" id="PF24883">
    <property type="entry name" value="NPHP3_N"/>
    <property type="match status" value="1"/>
</dbReference>
<dbReference type="SMART" id="SM00320">
    <property type="entry name" value="WD40"/>
    <property type="match status" value="4"/>
</dbReference>
<evidence type="ECO:0000259" key="6">
    <source>
        <dbReference type="Pfam" id="PF24883"/>
    </source>
</evidence>
<dbReference type="InterPro" id="IPR029058">
    <property type="entry name" value="AB_hydrolase_fold"/>
</dbReference>
<dbReference type="Proteomes" id="UP001174691">
    <property type="component" value="Unassembled WGS sequence"/>
</dbReference>
<protein>
    <submittedName>
        <fullName evidence="7">GPI inositol-deacylase</fullName>
    </submittedName>
</protein>
<feature type="compositionally biased region" description="Low complexity" evidence="3">
    <location>
        <begin position="9"/>
        <end position="18"/>
    </location>
</feature>
<feature type="region of interest" description="Disordered" evidence="3">
    <location>
        <begin position="1"/>
        <end position="54"/>
    </location>
</feature>
<evidence type="ECO:0000313" key="7">
    <source>
        <dbReference type="EMBL" id="KAJ9160996.1"/>
    </source>
</evidence>
<dbReference type="InterPro" id="IPR027417">
    <property type="entry name" value="P-loop_NTPase"/>
</dbReference>
<dbReference type="SUPFAM" id="SSF52540">
    <property type="entry name" value="P-loop containing nucleoside triphosphate hydrolases"/>
    <property type="match status" value="1"/>
</dbReference>
<proteinExistence type="inferred from homology"/>
<dbReference type="Pfam" id="PF22939">
    <property type="entry name" value="WHD_GPIID"/>
    <property type="match status" value="1"/>
</dbReference>
<dbReference type="InterPro" id="IPR007751">
    <property type="entry name" value="DUF676_lipase-like"/>
</dbReference>
<dbReference type="Gene3D" id="3.40.50.1820">
    <property type="entry name" value="alpha/beta hydrolase"/>
    <property type="match status" value="1"/>
</dbReference>
<name>A0AA38SA76_9PEZI</name>
<keyword evidence="2" id="KW-0677">Repeat</keyword>
<evidence type="ECO:0000256" key="1">
    <source>
        <dbReference type="ARBA" id="ARBA00007920"/>
    </source>
</evidence>
<dbReference type="PANTHER" id="PTHR10039">
    <property type="entry name" value="AMELOGENIN"/>
    <property type="match status" value="1"/>
</dbReference>
<sequence length="1498" mass="167402">MSDRRKPSDTPSSQSGSSLFSKAVSHGGSYSGISTSDPEAGREASDVEPSSPAHLVKKRFSVSWAQKRRDKDDEGSRGPLGLRLIHSSPEPLVDLIFVHGLRGGSVKTWRKGNDPRSFWPQFWLPVEPGFRNVNIHSFGYDSDWASTKSSILNIHDFGQSLLEEMRNSSHLRYGESNAPIILIGHSMGGLVIKKAYNLARDVLDFRDRIRCIFFLATPHRGSDYAAILNNILTITGILSSRDYIKDLTIGSGSAQLINEEFGKHAHELPIFSFYETLRMNVGLTSTLIVKPDSAVLGAGFKNERRQLINANHRDVCKFDSPDDANYITLRNALSSAVHDFLKDITITKEHKTREQLKVLKSFLKVLDRPDEHYQKVDGSCQWLDDREDFQEWRDGVHDMLVAQPPETQARNPSIIWLHANPGTGKTVLAAHVISELQEFQVECAYYYFHIGNKTARTLADLLRSIAYQMALSNAAIRERLVDLCREGATFDLDDDLTIWTKLFRKCILQARVYTPQYWVIDAIDECNRYQEFLAMLKGEKPSFPLRIFLTSRNIPDMTRLFRPLEASMAVAPIEIPLDNSMRDIERYIDSRIDTLPLTEESDRDELAKKILRRSNACFLWVRLVLDELQHVYSTVSILRVLQGIPDGMIPYYERTITTMAENRREKHIAKSVLLWVVTSSRKMTIPELSQALQLDIQENLPSAKSAVEGLCGQLVSVNQGTNKVEIVHSTVREFLLSEAAGEFQISKPLAHERIALTCLKLLSSREMQPPRGWHGSTRPRPASSALLDYALTQFSEHIYGASSENDQLLLAMDLFFKTNILSWIERVTLKGDLHCLIRTSKNLKAYLDRRAKYHSPLSSQVKSIELWTTDLSRIVTEFGTALRQKESSIYFIIPPLCPSNSAVYRQFGKRPDGLAVVGYKSSTWDDCIAFMSLGEGKPVAASCGESLIAVGMGSGDVTLYNHQSCQKEGVLRNKWPVDIVYFTDGHVAICTVKTLILQDLKGNTVWETRLRARCILLTSLGDMLYAVTQRGQVLRWSIRDGTLQQDQSFEYRNHDVDTDYNRLTSRAPAVASISPDMEILALGYRGGSVCLWDLQAVDFIGWARDEDDKLPAKMLFNPNPNINLLLVVYTNHDLALFETWSGSRVNFARPPKDAGVLSAACSADGRTFVTGDTLMQLQIWDFESLSLLYHLDAPFANSRILSFTSDGFSIVDVTDSGMRIWSPAALVRKEIAEDASASEDAVELAAATGQYEPLRSARITALCAHPAFPVVFAGKSDGQVIASNTKTGQQIAVLYTHPQAECVTELTVSRNNLIASSDGNGVVLVYKFDAKQLPAPDKTKLVLRTQSRDPVRQLCFSADSDYLLVSTALCNRVLAMSDSSPVGALPFEPQQRTAWHWLAPTGPEKARQFLLVRDHKLEAFSATAFPSRIEGSQISLHYDIGDGTETAITSAVLHTETQTLVLDVRHESGFTSSSTMFLFNLAGPRNPTGTTGTKTSDQ</sequence>
<dbReference type="Gene3D" id="2.130.10.10">
    <property type="entry name" value="YVTN repeat-like/Quinoprotein amine dehydrogenase"/>
    <property type="match status" value="2"/>
</dbReference>
<evidence type="ECO:0000259" key="5">
    <source>
        <dbReference type="Pfam" id="PF22939"/>
    </source>
</evidence>
<dbReference type="SUPFAM" id="SSF50998">
    <property type="entry name" value="Quinoprotein alcohol dehydrogenase-like"/>
    <property type="match status" value="1"/>
</dbReference>
<dbReference type="EMBL" id="JANBVN010000028">
    <property type="protein sequence ID" value="KAJ9160996.1"/>
    <property type="molecule type" value="Genomic_DNA"/>
</dbReference>
<feature type="domain" description="DUF676" evidence="4">
    <location>
        <begin position="96"/>
        <end position="225"/>
    </location>
</feature>
<keyword evidence="8" id="KW-1185">Reference proteome</keyword>
<reference evidence="7" key="1">
    <citation type="submission" date="2022-07" db="EMBL/GenBank/DDBJ databases">
        <title>Fungi with potential for degradation of polypropylene.</title>
        <authorList>
            <person name="Gostincar C."/>
        </authorList>
    </citation>
    <scope>NUCLEOTIDE SEQUENCE</scope>
    <source>
        <strain evidence="7">EXF-13287</strain>
    </source>
</reference>
<dbReference type="PANTHER" id="PTHR10039:SF16">
    <property type="entry name" value="GPI INOSITOL-DEACYLASE"/>
    <property type="match status" value="1"/>
</dbReference>
<dbReference type="SUPFAM" id="SSF53474">
    <property type="entry name" value="alpha/beta-Hydrolases"/>
    <property type="match status" value="1"/>
</dbReference>
<evidence type="ECO:0000256" key="3">
    <source>
        <dbReference type="SAM" id="MobiDB-lite"/>
    </source>
</evidence>
<comment type="similarity">
    <text evidence="1">Belongs to the putative lipase ROG1 family.</text>
</comment>
<feature type="domain" description="Nephrocystin 3-like N-terminal" evidence="6">
    <location>
        <begin position="378"/>
        <end position="552"/>
    </location>
</feature>
<evidence type="ECO:0000313" key="8">
    <source>
        <dbReference type="Proteomes" id="UP001174691"/>
    </source>
</evidence>
<dbReference type="Pfam" id="PF05057">
    <property type="entry name" value="DUF676"/>
    <property type="match status" value="1"/>
</dbReference>
<organism evidence="7 8">
    <name type="scientific">Coniochaeta hoffmannii</name>
    <dbReference type="NCBI Taxonomy" id="91930"/>
    <lineage>
        <taxon>Eukaryota</taxon>
        <taxon>Fungi</taxon>
        <taxon>Dikarya</taxon>
        <taxon>Ascomycota</taxon>
        <taxon>Pezizomycotina</taxon>
        <taxon>Sordariomycetes</taxon>
        <taxon>Sordariomycetidae</taxon>
        <taxon>Coniochaetales</taxon>
        <taxon>Coniochaetaceae</taxon>
        <taxon>Coniochaeta</taxon>
    </lineage>
</organism>
<evidence type="ECO:0000256" key="2">
    <source>
        <dbReference type="ARBA" id="ARBA00022737"/>
    </source>
</evidence>
<dbReference type="InterPro" id="IPR056884">
    <property type="entry name" value="NPHP3-like_N"/>
</dbReference>
<dbReference type="InterPro" id="IPR001680">
    <property type="entry name" value="WD40_rpt"/>
</dbReference>
<gene>
    <name evidence="7" type="ORF">NKR19_g2697</name>
</gene>
<dbReference type="InterPro" id="IPR015943">
    <property type="entry name" value="WD40/YVTN_repeat-like_dom_sf"/>
</dbReference>
<evidence type="ECO:0000259" key="4">
    <source>
        <dbReference type="Pfam" id="PF05057"/>
    </source>
</evidence>
<feature type="domain" description="GPI inositol-deacylase winged helix" evidence="5">
    <location>
        <begin position="658"/>
        <end position="743"/>
    </location>
</feature>
<accession>A0AA38SA76</accession>
<dbReference type="InterPro" id="IPR011047">
    <property type="entry name" value="Quinoprotein_ADH-like_sf"/>
</dbReference>
<dbReference type="InterPro" id="IPR054471">
    <property type="entry name" value="GPIID_WHD"/>
</dbReference>